<feature type="region of interest" description="Disordered" evidence="2">
    <location>
        <begin position="1408"/>
        <end position="1451"/>
    </location>
</feature>
<feature type="domain" description="PH" evidence="3">
    <location>
        <begin position="378"/>
        <end position="476"/>
    </location>
</feature>
<dbReference type="GeneID" id="108698661"/>
<dbReference type="Pfam" id="PF22697">
    <property type="entry name" value="SOS1_NGEF_PH"/>
    <property type="match status" value="1"/>
</dbReference>
<dbReference type="PANTHER" id="PTHR45924:SF3">
    <property type="entry name" value="PLECKSTRIN HOMOLOGY DOMAIN-CONTAINING FAMILY G MEMBER 2"/>
    <property type="match status" value="1"/>
</dbReference>
<evidence type="ECO:0000313" key="6">
    <source>
        <dbReference type="RefSeq" id="XP_018085806.1"/>
    </source>
</evidence>
<evidence type="ECO:0000313" key="5">
    <source>
        <dbReference type="Proteomes" id="UP000186698"/>
    </source>
</evidence>
<dbReference type="InterPro" id="IPR001849">
    <property type="entry name" value="PH_domain"/>
</dbReference>
<dbReference type="PROSITE" id="PS50010">
    <property type="entry name" value="DH_2"/>
    <property type="match status" value="1"/>
</dbReference>
<dbReference type="GO" id="GO:0005085">
    <property type="term" value="F:guanyl-nucleotide exchange factor activity"/>
    <property type="evidence" value="ECO:0000318"/>
    <property type="project" value="GO_Central"/>
</dbReference>
<dbReference type="PROSITE" id="PS50003">
    <property type="entry name" value="PH_DOMAIN"/>
    <property type="match status" value="1"/>
</dbReference>
<feature type="region of interest" description="Disordered" evidence="2">
    <location>
        <begin position="1745"/>
        <end position="1781"/>
    </location>
</feature>
<dbReference type="SMART" id="SM00233">
    <property type="entry name" value="PH"/>
    <property type="match status" value="1"/>
</dbReference>
<dbReference type="GO" id="GO:0031267">
    <property type="term" value="F:small GTPase binding"/>
    <property type="evidence" value="ECO:0000318"/>
    <property type="project" value="GO_Central"/>
</dbReference>
<dbReference type="InterPro" id="IPR055251">
    <property type="entry name" value="SOS1_NGEF_PH"/>
</dbReference>
<proteinExistence type="predicted"/>
<name>A0A8J0TBP5_XENLA</name>
<feature type="region of interest" description="Disordered" evidence="2">
    <location>
        <begin position="1687"/>
        <end position="1723"/>
    </location>
</feature>
<feature type="compositionally biased region" description="Polar residues" evidence="2">
    <location>
        <begin position="1336"/>
        <end position="1345"/>
    </location>
</feature>
<feature type="compositionally biased region" description="Low complexity" evidence="2">
    <location>
        <begin position="1471"/>
        <end position="1495"/>
    </location>
</feature>
<feature type="compositionally biased region" description="Polar residues" evidence="2">
    <location>
        <begin position="1687"/>
        <end position="1701"/>
    </location>
</feature>
<protein>
    <submittedName>
        <fullName evidence="6">Uncharacterized protein LOC108698661</fullName>
    </submittedName>
</protein>
<evidence type="ECO:0000256" key="2">
    <source>
        <dbReference type="SAM" id="MobiDB-lite"/>
    </source>
</evidence>
<feature type="domain" description="DH" evidence="4">
    <location>
        <begin position="175"/>
        <end position="354"/>
    </location>
</feature>
<reference evidence="6" key="1">
    <citation type="submission" date="2025-08" db="UniProtKB">
        <authorList>
            <consortium name="RefSeq"/>
        </authorList>
    </citation>
    <scope>IDENTIFICATION</scope>
    <source>
        <strain evidence="6">J_2021</strain>
        <tissue evidence="6">Erythrocytes</tissue>
    </source>
</reference>
<dbReference type="Pfam" id="PF00621">
    <property type="entry name" value="RhoGEF"/>
    <property type="match status" value="1"/>
</dbReference>
<dbReference type="GO" id="GO:0030833">
    <property type="term" value="P:regulation of actin filament polymerization"/>
    <property type="evidence" value="ECO:0000318"/>
    <property type="project" value="GO_Central"/>
</dbReference>
<keyword evidence="1" id="KW-0597">Phosphoprotein</keyword>
<gene>
    <name evidence="6" type="primary">LOC108698661</name>
</gene>
<dbReference type="Gene3D" id="2.30.29.30">
    <property type="entry name" value="Pleckstrin-homology domain (PH domain)/Phosphotyrosine-binding domain (PTB)"/>
    <property type="match status" value="1"/>
</dbReference>
<dbReference type="CDD" id="cd00160">
    <property type="entry name" value="RhoGEF"/>
    <property type="match status" value="1"/>
</dbReference>
<dbReference type="Proteomes" id="UP000186698">
    <property type="component" value="Chromosome 8L"/>
</dbReference>
<accession>A0A8J0TBP5</accession>
<feature type="region of interest" description="Disordered" evidence="2">
    <location>
        <begin position="1471"/>
        <end position="1496"/>
    </location>
</feature>
<dbReference type="Gene3D" id="1.20.900.10">
    <property type="entry name" value="Dbl homology (DH) domain"/>
    <property type="match status" value="1"/>
</dbReference>
<dbReference type="KEGG" id="xla:108698661"/>
<feature type="region of interest" description="Disordered" evidence="2">
    <location>
        <begin position="1860"/>
        <end position="1903"/>
    </location>
</feature>
<dbReference type="InterPro" id="IPR000219">
    <property type="entry name" value="DH_dom"/>
</dbReference>
<organism evidence="5 6">
    <name type="scientific">Xenopus laevis</name>
    <name type="common">African clawed frog</name>
    <dbReference type="NCBI Taxonomy" id="8355"/>
    <lineage>
        <taxon>Eukaryota</taxon>
        <taxon>Metazoa</taxon>
        <taxon>Chordata</taxon>
        <taxon>Craniata</taxon>
        <taxon>Vertebrata</taxon>
        <taxon>Euteleostomi</taxon>
        <taxon>Amphibia</taxon>
        <taxon>Batrachia</taxon>
        <taxon>Anura</taxon>
        <taxon>Pipoidea</taxon>
        <taxon>Pipidae</taxon>
        <taxon>Xenopodinae</taxon>
        <taxon>Xenopus</taxon>
        <taxon>Xenopus</taxon>
    </lineage>
</organism>
<dbReference type="InterPro" id="IPR035899">
    <property type="entry name" value="DBL_dom_sf"/>
</dbReference>
<feature type="compositionally biased region" description="Low complexity" evidence="2">
    <location>
        <begin position="1745"/>
        <end position="1761"/>
    </location>
</feature>
<feature type="region of interest" description="Disordered" evidence="2">
    <location>
        <begin position="1304"/>
        <end position="1371"/>
    </location>
</feature>
<evidence type="ECO:0000259" key="3">
    <source>
        <dbReference type="PROSITE" id="PS50003"/>
    </source>
</evidence>
<keyword evidence="5" id="KW-1185">Reference proteome</keyword>
<dbReference type="CDD" id="cd13243">
    <property type="entry name" value="PH_PLEKHG1_G2_G3"/>
    <property type="match status" value="1"/>
</dbReference>
<dbReference type="SUPFAM" id="SSF50729">
    <property type="entry name" value="PH domain-like"/>
    <property type="match status" value="1"/>
</dbReference>
<feature type="region of interest" description="Disordered" evidence="2">
    <location>
        <begin position="906"/>
        <end position="925"/>
    </location>
</feature>
<dbReference type="SUPFAM" id="SSF48065">
    <property type="entry name" value="DBL homology domain (DH-domain)"/>
    <property type="match status" value="1"/>
</dbReference>
<dbReference type="SMART" id="SM00325">
    <property type="entry name" value="RhoGEF"/>
    <property type="match status" value="1"/>
</dbReference>
<dbReference type="RefSeq" id="XP_018085806.1">
    <property type="nucleotide sequence ID" value="XM_018230317.2"/>
</dbReference>
<feature type="region of interest" description="Disordered" evidence="2">
    <location>
        <begin position="725"/>
        <end position="745"/>
    </location>
</feature>
<sequence>MCFVSKDVTLGISQTGDFPAWALGAAQIGAGLHYKVTMPEGVSRGSSKRACKQAAPRPTSVSSLSGIVDGMSGSCTSVNTVCSDSDRPVSLSSSTSSASLQDSHSSFGSSGALVSSQSTGSCYPQQNGSDISLDLTPVAFLEGESERSTMDRTFPGYTCSPILRKARDPKIKLSHVDRVLLEILETEQAYVRDLKSIVEDYLGCIIDCGHLPLKPEQVSTLFCNIEDIYEFNSELLEDLENCNSAHGIAECFVMRSEDFDIYTLYCMNYPNSVSVLRECMKSEELVQFFRERQASLSHSLPLETYLLKPVQRIMKYHLLLQELAKHFDKNAPGYEVVEEAIITMTAVAWYINDMKRKQEHAVRLQEIQSQLVNWQGPDLSAFGELVLEGTFRVQRMKKERAFFLFSKMLLIAKKRMDLFIYKMHIFCCNLSLTEHLKDGLSFRVSDLTIPKHQQVIQARNQEEKRHWVHSIKRLIVENHPASIPQKAKQVLLENSFQYSPDVRLSPEPLKSPRLDELWAFSRSRRQSELPQLMCSPERSKKLFPTLSMDSGSQHRRGRRLSEPAKEIQAAFENSDLVPIKHAGSEGELFPSSGSLRSSDSVCTLESSILEVADEVYEEDNSFSLPEEALSGSLSITEEILELLNKRGLQADLGIVEKSESLELTGSNTEPDEQLLNCEPVEVKTAETEPENDLQLVKQAHVCHGPEVLTDSMDPLQYPTKASVCQGHLNSESSEEEEPKGDSRESPLHMLEELQQEETSGLGNRDILEHEEIQDTICLNELKNSALSGSVQSENSVHDAGACQELAKLEPMPEKNEKSLKTKRDSNLTQDDRLLIERIKNYYETSEAGVSYLSKEDSISYIPTGVVKDSILRFNYIVQQEVKKDKERSIFGNTGCVDRGKQVCSSRKPWSRLDKDSQPPVPLMENRSPITLPLEQESEYMSCAEIRKAWKEKEKPIATPRRGKLCRKRMGTQEDVLVIMEECDVEVPQASKEIPLKVDARKEHKKQSIEDQATRQNNHHKIGDNGESKEICCPAGLSLYETEDSYLIENSEKIINKVQLLAKMYSEKIGRMKTQRKNGDNKRQIVLCKAMVETIQEIIEEKTGDKSVTEPHPYGHLLIHETRLHINCIQENSLILSAAREMAGDLYTEDLNKVDYSTTQHLLSEEILTERLPEHELQIPFTEEPVIEIMNKLSIESNEEQEVTIPSDEYKLAEVAVVQCETPCSVQGSSQICNEVVVSKTVPDGLLPVGYKTEEKLEQQLAVNLGEIHEKYNLMDFDQLSINQSNLQDSFAGCHENENSLHGNMLLKEPEPHSPNQRNTYTENEDKTHVDFKESEAVNSPESSKIQTKEQAKDIPNEKQAKMNLENMKDEDKAADEKYLENRKIPEETAQDTHSSVRDHNVKVDTVLSPSLQVSENGTQTHSDDHVIPSSKSTSAKQHDTHKDNKNRGVSPSVLDVMQRLQLDSSFSIASRNSLNNSNKRNLATRSSSFKSKTSTAQEFQSMDKTLLNPHKMQIDESKTVPNILNPSALQRKLSSAMTLSKYLSTSHAGQGYMKRRPFTMSKSSDSEINTQETLLKNPCPSPVIAKPLNGCSSYINPESTENGFKTRSMKQACQRDERKEEKHILGDLTPTQKLSRNQGIQSSACSTSNCQEINFRDKEGKELDNPVCLSPGSAVLIAFPYPPTIKTTPTSTASEPNSRVQSPLPLHTRMCSPPPRSTLKSFRMPSFSNTRSCSFTPLSFSQVEKSSSSSANSTPTCTSPSFMPNSPDPGHGFPFHTRKSSGNCFPSGRDRVVSPRSSLNCPLGSTDEETQFWSSSGLPPCLSPDTHSVPSGISSHELTSIHWPDVRELRSKYGPFKVQKSTNHQNRVDKNSVSLVNPTGYPPEGSKRSPKRMASLDSTAPHTHVIQRSKSTVGVVNGDKWDSSNGKEKANLKASYSTTVNIQIGGSGRIASFTNAQVILTHPLLQAPESQTMRKININGSTLDPLQKS</sequence>
<dbReference type="OrthoDB" id="1594986at2759"/>
<evidence type="ECO:0000259" key="4">
    <source>
        <dbReference type="PROSITE" id="PS50010"/>
    </source>
</evidence>
<dbReference type="InterPro" id="IPR011993">
    <property type="entry name" value="PH-like_dom_sf"/>
</dbReference>
<dbReference type="GO" id="GO:0005829">
    <property type="term" value="C:cytosol"/>
    <property type="evidence" value="ECO:0007669"/>
    <property type="project" value="UniProtKB-ARBA"/>
</dbReference>
<dbReference type="FunFam" id="1.20.900.10:FF:000019">
    <property type="entry name" value="Pleckstrin homology domain-containing family G member 1"/>
    <property type="match status" value="1"/>
</dbReference>
<dbReference type="PANTHER" id="PTHR45924">
    <property type="entry name" value="FI17866P1"/>
    <property type="match status" value="1"/>
</dbReference>
<feature type="compositionally biased region" description="Polar residues" evidence="2">
    <location>
        <begin position="1408"/>
        <end position="1420"/>
    </location>
</feature>
<evidence type="ECO:0000256" key="1">
    <source>
        <dbReference type="ARBA" id="ARBA00022553"/>
    </source>
</evidence>
<feature type="compositionally biased region" description="Basic and acidic residues" evidence="2">
    <location>
        <begin position="998"/>
        <end position="1012"/>
    </location>
</feature>
<feature type="compositionally biased region" description="Basic and acidic residues" evidence="2">
    <location>
        <begin position="1323"/>
        <end position="1335"/>
    </location>
</feature>
<feature type="region of interest" description="Disordered" evidence="2">
    <location>
        <begin position="43"/>
        <end position="63"/>
    </location>
</feature>
<feature type="compositionally biased region" description="Basic and acidic residues" evidence="2">
    <location>
        <begin position="1346"/>
        <end position="1371"/>
    </location>
</feature>
<feature type="compositionally biased region" description="Polar residues" evidence="2">
    <location>
        <begin position="1860"/>
        <end position="1877"/>
    </location>
</feature>
<feature type="compositionally biased region" description="Basic and acidic residues" evidence="2">
    <location>
        <begin position="1436"/>
        <end position="1446"/>
    </location>
</feature>
<dbReference type="CTD" id="108698661"/>
<feature type="region of interest" description="Disordered" evidence="2">
    <location>
        <begin position="998"/>
        <end position="1026"/>
    </location>
</feature>
<dbReference type="InterPro" id="IPR043324">
    <property type="entry name" value="PH_PLEKHG1_G2_G3"/>
</dbReference>